<dbReference type="EMBL" id="BKAG01000017">
    <property type="protein sequence ID" value="GEP43432.1"/>
    <property type="molecule type" value="Genomic_DNA"/>
</dbReference>
<sequence length="173" mass="18285">MVLTMHAFGQTDTPDDYIEDAPWGLMGNLVVWVMMLFFVVLFCLLIGLGIALGLAILAGLAAMFGAGGVVTSLFGLAATRKPQVGWRIFSMWMHGGFMMLAGAGIGGFIAPMIWPDSATLPSAILGALAGLGAGMLWGWLLALGVERSLGFLKEALLPRLKLKAESDKQAVES</sequence>
<feature type="transmembrane region" description="Helical" evidence="1">
    <location>
        <begin position="120"/>
        <end position="143"/>
    </location>
</feature>
<evidence type="ECO:0000256" key="1">
    <source>
        <dbReference type="SAM" id="Phobius"/>
    </source>
</evidence>
<keyword evidence="3" id="KW-1185">Reference proteome</keyword>
<organism evidence="2 3">
    <name type="scientific">Brevifollis gellanilyticus</name>
    <dbReference type="NCBI Taxonomy" id="748831"/>
    <lineage>
        <taxon>Bacteria</taxon>
        <taxon>Pseudomonadati</taxon>
        <taxon>Verrucomicrobiota</taxon>
        <taxon>Verrucomicrobiia</taxon>
        <taxon>Verrucomicrobiales</taxon>
        <taxon>Verrucomicrobiaceae</taxon>
    </lineage>
</organism>
<dbReference type="AlphaFoldDB" id="A0A512M9M5"/>
<reference evidence="2 3" key="1">
    <citation type="submission" date="2019-07" db="EMBL/GenBank/DDBJ databases">
        <title>Whole genome shotgun sequence of Brevifollis gellanilyticus NBRC 108608.</title>
        <authorList>
            <person name="Hosoyama A."/>
            <person name="Uohara A."/>
            <person name="Ohji S."/>
            <person name="Ichikawa N."/>
        </authorList>
    </citation>
    <scope>NUCLEOTIDE SEQUENCE [LARGE SCALE GENOMIC DNA]</scope>
    <source>
        <strain evidence="2 3">NBRC 108608</strain>
    </source>
</reference>
<keyword evidence="1" id="KW-1133">Transmembrane helix</keyword>
<feature type="transmembrane region" description="Helical" evidence="1">
    <location>
        <begin position="29"/>
        <end position="50"/>
    </location>
</feature>
<feature type="transmembrane region" description="Helical" evidence="1">
    <location>
        <begin position="56"/>
        <end position="79"/>
    </location>
</feature>
<comment type="caution">
    <text evidence="2">The sequence shown here is derived from an EMBL/GenBank/DDBJ whole genome shotgun (WGS) entry which is preliminary data.</text>
</comment>
<proteinExistence type="predicted"/>
<keyword evidence="1" id="KW-0812">Transmembrane</keyword>
<evidence type="ECO:0000313" key="2">
    <source>
        <dbReference type="EMBL" id="GEP43432.1"/>
    </source>
</evidence>
<protein>
    <submittedName>
        <fullName evidence="2">Uncharacterized protein</fullName>
    </submittedName>
</protein>
<keyword evidence="1" id="KW-0472">Membrane</keyword>
<evidence type="ECO:0000313" key="3">
    <source>
        <dbReference type="Proteomes" id="UP000321577"/>
    </source>
</evidence>
<feature type="transmembrane region" description="Helical" evidence="1">
    <location>
        <begin position="91"/>
        <end position="114"/>
    </location>
</feature>
<dbReference type="Proteomes" id="UP000321577">
    <property type="component" value="Unassembled WGS sequence"/>
</dbReference>
<accession>A0A512M9M5</accession>
<gene>
    <name evidence="2" type="ORF">BGE01nite_27230</name>
</gene>
<name>A0A512M9M5_9BACT</name>